<keyword evidence="3" id="KW-1185">Reference proteome</keyword>
<dbReference type="EMBL" id="CAJNDS010002718">
    <property type="protein sequence ID" value="CAE7572440.1"/>
    <property type="molecule type" value="Genomic_DNA"/>
</dbReference>
<dbReference type="AlphaFoldDB" id="A0A812UKR7"/>
<organism evidence="2 3">
    <name type="scientific">Symbiodinium natans</name>
    <dbReference type="NCBI Taxonomy" id="878477"/>
    <lineage>
        <taxon>Eukaryota</taxon>
        <taxon>Sar</taxon>
        <taxon>Alveolata</taxon>
        <taxon>Dinophyceae</taxon>
        <taxon>Suessiales</taxon>
        <taxon>Symbiodiniaceae</taxon>
        <taxon>Symbiodinium</taxon>
    </lineage>
</organism>
<protein>
    <submittedName>
        <fullName evidence="2">Uncharacterized protein</fullName>
    </submittedName>
</protein>
<evidence type="ECO:0000313" key="3">
    <source>
        <dbReference type="Proteomes" id="UP000604046"/>
    </source>
</evidence>
<dbReference type="Proteomes" id="UP000604046">
    <property type="component" value="Unassembled WGS sequence"/>
</dbReference>
<proteinExistence type="predicted"/>
<evidence type="ECO:0000313" key="2">
    <source>
        <dbReference type="EMBL" id="CAE7572440.1"/>
    </source>
</evidence>
<dbReference type="OrthoDB" id="10320452at2759"/>
<name>A0A812UKR7_9DINO</name>
<gene>
    <name evidence="2" type="ORF">SNAT2548_LOCUS32620</name>
</gene>
<accession>A0A812UKR7</accession>
<feature type="region of interest" description="Disordered" evidence="1">
    <location>
        <begin position="28"/>
        <end position="56"/>
    </location>
</feature>
<feature type="compositionally biased region" description="Basic and acidic residues" evidence="1">
    <location>
        <begin position="36"/>
        <end position="49"/>
    </location>
</feature>
<evidence type="ECO:0000256" key="1">
    <source>
        <dbReference type="SAM" id="MobiDB-lite"/>
    </source>
</evidence>
<reference evidence="2" key="1">
    <citation type="submission" date="2021-02" db="EMBL/GenBank/DDBJ databases">
        <authorList>
            <person name="Dougan E. K."/>
            <person name="Rhodes N."/>
            <person name="Thang M."/>
            <person name="Chan C."/>
        </authorList>
    </citation>
    <scope>NUCLEOTIDE SEQUENCE</scope>
</reference>
<sequence length="273" mass="30272">MLLLVLTACVGAVVYKLWKNRQSLRKLRPKAMPGDGKGESQRAAEEKGGTKAPSMVVPEMPDQQAEDLDQSHARLEVKVVPAAMEVSKTAATVYLDLVDQLLEVFASHRWGQDSPQRLERQLAERRVQWRTASMCLVSMEEHPKLQHCAEQAQVLLLQEGPRSSAPALRRALEALWTQADRPTPAEETVEWTRCRLGEQLLLDLGNARQEGAPGEREGLSEALWGITEAWCRNSAQELVAEPLATDSLLQEMSSQARGSLTATGPNPKYCKQT</sequence>
<comment type="caution">
    <text evidence="2">The sequence shown here is derived from an EMBL/GenBank/DDBJ whole genome shotgun (WGS) entry which is preliminary data.</text>
</comment>